<dbReference type="Pfam" id="PF02978">
    <property type="entry name" value="SRP_SPB"/>
    <property type="match status" value="1"/>
</dbReference>
<dbReference type="InterPro" id="IPR000897">
    <property type="entry name" value="SRP54_GTPase_dom"/>
</dbReference>
<proteinExistence type="inferred from homology"/>
<keyword evidence="5 10" id="KW-0694">RNA-binding</keyword>
<comment type="domain">
    <text evidence="10">Composed of three domains: the N-terminal N domain, which is responsible for interactions with the ribosome, the central G domain, which binds GTP, and the C-terminal M domain, which binds the RNA and the signal sequence of the RNC.</text>
</comment>
<keyword evidence="6 10" id="KW-0342">GTP-binding</keyword>
<gene>
    <name evidence="10" type="primary">ffh</name>
    <name evidence="13" type="ORF">FHS48_002215</name>
</gene>
<keyword evidence="8 10" id="KW-0687">Ribonucleoprotein</keyword>
<feature type="binding site" evidence="10">
    <location>
        <begin position="250"/>
        <end position="253"/>
    </location>
    <ligand>
        <name>GTP</name>
        <dbReference type="ChEBI" id="CHEBI:37565"/>
    </ligand>
</feature>
<comment type="similarity">
    <text evidence="2 10">Belongs to the GTP-binding SRP family. SRP54 subfamily.</text>
</comment>
<dbReference type="SUPFAM" id="SSF52540">
    <property type="entry name" value="P-loop containing nucleoside triphosphate hydrolases"/>
    <property type="match status" value="1"/>
</dbReference>
<dbReference type="SMART" id="SM00382">
    <property type="entry name" value="AAA"/>
    <property type="match status" value="1"/>
</dbReference>
<dbReference type="SMART" id="SM00963">
    <property type="entry name" value="SRP54_N"/>
    <property type="match status" value="1"/>
</dbReference>
<dbReference type="Gene3D" id="1.20.120.140">
    <property type="entry name" value="Signal recognition particle SRP54, nucleotide-binding domain"/>
    <property type="match status" value="1"/>
</dbReference>
<evidence type="ECO:0000259" key="12">
    <source>
        <dbReference type="PROSITE" id="PS00300"/>
    </source>
</evidence>
<evidence type="ECO:0000256" key="5">
    <source>
        <dbReference type="ARBA" id="ARBA00022884"/>
    </source>
</evidence>
<dbReference type="InterPro" id="IPR013822">
    <property type="entry name" value="Signal_recog_particl_SRP54_hlx"/>
</dbReference>
<sequence>MFDGLSQRLGSVLDKLRGRGALTESDVNDAMREVRVALLEADVALPVVKDFINRVKERAVGQDVIRSITPGQMVVKIVNDALTEMLGGGDTESELNINRTPPVPVLMVGLQGSGKTTTSGKIALRLKTRDKKKVLLASLDVYRPAAQKQLAILGEQIGVDSLPVVDGQMPVAIATRAMDVARKGGYDVVILDTAGRLHIDQELMDEVAAVRDVVTPAETLLVTDAMIGQDAVTLAREFNEKIGISGIVLTRIDGDARGGAALSMRAVTGKPIKLLGVGEKLDALEGFHPDRIASRILGMGDVVSLVEKAAATIEAEDAAKMAAKLMEGTFDLEDMLSQFRQIKKMGDIKGLLGMMPGISKMKKQIDEANIDNKVIARQEAIILSMTPQERRKPDLLKASRKRRIAAGAGVDVADVNRLLKQHQQMADMMKQMKKMGGKKGLMGALGGLFGKGGGMPDPAELGGQMPDLSQLSKGGLPPGFSGKLPGLGGAGGLSPDVLAAISRRGGKKR</sequence>
<evidence type="ECO:0000256" key="7">
    <source>
        <dbReference type="ARBA" id="ARBA00023135"/>
    </source>
</evidence>
<evidence type="ECO:0000256" key="4">
    <source>
        <dbReference type="ARBA" id="ARBA00022801"/>
    </source>
</evidence>
<dbReference type="Pfam" id="PF02881">
    <property type="entry name" value="SRP54_N"/>
    <property type="match status" value="1"/>
</dbReference>
<dbReference type="PANTHER" id="PTHR11564">
    <property type="entry name" value="SIGNAL RECOGNITION PARTICLE 54K PROTEIN SRP54"/>
    <property type="match status" value="1"/>
</dbReference>
<dbReference type="GO" id="GO:0048500">
    <property type="term" value="C:signal recognition particle"/>
    <property type="evidence" value="ECO:0007669"/>
    <property type="project" value="UniProtKB-UniRule"/>
</dbReference>
<evidence type="ECO:0000256" key="8">
    <source>
        <dbReference type="ARBA" id="ARBA00023274"/>
    </source>
</evidence>
<comment type="subcellular location">
    <subcellularLocation>
        <location evidence="1">Cell inner membrane</location>
        <topology evidence="1">Peripheral membrane protein</topology>
        <orientation evidence="1">Cytoplasmic side</orientation>
    </subcellularLocation>
    <subcellularLocation>
        <location evidence="10">Cytoplasm</location>
    </subcellularLocation>
    <text evidence="10">The SRP-RNC complex is targeted to the cytoplasmic membrane.</text>
</comment>
<dbReference type="AlphaFoldDB" id="A0A7W9ZG46"/>
<dbReference type="InterPro" id="IPR042101">
    <property type="entry name" value="SRP54_N_sf"/>
</dbReference>
<dbReference type="Proteomes" id="UP000544872">
    <property type="component" value="Unassembled WGS sequence"/>
</dbReference>
<evidence type="ECO:0000256" key="9">
    <source>
        <dbReference type="ARBA" id="ARBA00048027"/>
    </source>
</evidence>
<feature type="binding site" evidence="10">
    <location>
        <begin position="109"/>
        <end position="116"/>
    </location>
    <ligand>
        <name>GTP</name>
        <dbReference type="ChEBI" id="CHEBI:37565"/>
    </ligand>
</feature>
<dbReference type="InterPro" id="IPR004125">
    <property type="entry name" value="Signal_recog_particle_SRP54_M"/>
</dbReference>
<dbReference type="EC" id="3.6.5.4" evidence="10"/>
<dbReference type="InterPro" id="IPR036891">
    <property type="entry name" value="Signal_recog_part_SRP54_M_sf"/>
</dbReference>
<feature type="domain" description="SRP54-type proteins GTP-binding" evidence="12">
    <location>
        <begin position="271"/>
        <end position="284"/>
    </location>
</feature>
<dbReference type="HAMAP" id="MF_00306">
    <property type="entry name" value="SRP54"/>
    <property type="match status" value="1"/>
</dbReference>
<comment type="catalytic activity">
    <reaction evidence="9 10">
        <text>GTP + H2O = GDP + phosphate + H(+)</text>
        <dbReference type="Rhea" id="RHEA:19669"/>
        <dbReference type="ChEBI" id="CHEBI:15377"/>
        <dbReference type="ChEBI" id="CHEBI:15378"/>
        <dbReference type="ChEBI" id="CHEBI:37565"/>
        <dbReference type="ChEBI" id="CHEBI:43474"/>
        <dbReference type="ChEBI" id="CHEBI:58189"/>
        <dbReference type="EC" id="3.6.5.4"/>
    </reaction>
</comment>
<keyword evidence="14" id="KW-1185">Reference proteome</keyword>
<reference evidence="13 14" key="1">
    <citation type="submission" date="2020-08" db="EMBL/GenBank/DDBJ databases">
        <title>Genomic Encyclopedia of Type Strains, Phase IV (KMG-IV): sequencing the most valuable type-strain genomes for metagenomic binning, comparative biology and taxonomic classification.</title>
        <authorList>
            <person name="Goeker M."/>
        </authorList>
    </citation>
    <scope>NUCLEOTIDE SEQUENCE [LARGE SCALE GENOMIC DNA]</scope>
    <source>
        <strain evidence="13 14">DSM 11590</strain>
    </source>
</reference>
<dbReference type="SMART" id="SM00962">
    <property type="entry name" value="SRP54"/>
    <property type="match status" value="1"/>
</dbReference>
<dbReference type="CDD" id="cd18539">
    <property type="entry name" value="SRP_G"/>
    <property type="match status" value="1"/>
</dbReference>
<evidence type="ECO:0000256" key="2">
    <source>
        <dbReference type="ARBA" id="ARBA00005450"/>
    </source>
</evidence>
<accession>A0A7W9ZG46</accession>
<evidence type="ECO:0000256" key="3">
    <source>
        <dbReference type="ARBA" id="ARBA00022741"/>
    </source>
</evidence>
<evidence type="ECO:0000256" key="1">
    <source>
        <dbReference type="ARBA" id="ARBA00004515"/>
    </source>
</evidence>
<dbReference type="Gene3D" id="1.10.260.30">
    <property type="entry name" value="Signal recognition particle, SRP54 subunit, M-domain"/>
    <property type="match status" value="1"/>
</dbReference>
<dbReference type="GO" id="GO:0006614">
    <property type="term" value="P:SRP-dependent cotranslational protein targeting to membrane"/>
    <property type="evidence" value="ECO:0007669"/>
    <property type="project" value="InterPro"/>
</dbReference>
<dbReference type="GO" id="GO:0005525">
    <property type="term" value="F:GTP binding"/>
    <property type="evidence" value="ECO:0007669"/>
    <property type="project" value="UniProtKB-UniRule"/>
</dbReference>
<dbReference type="PROSITE" id="PS00300">
    <property type="entry name" value="SRP54"/>
    <property type="match status" value="1"/>
</dbReference>
<dbReference type="RefSeq" id="WP_184263609.1">
    <property type="nucleotide sequence ID" value="NZ_JACIIX010000007.1"/>
</dbReference>
<dbReference type="InterPro" id="IPR004780">
    <property type="entry name" value="SRP"/>
</dbReference>
<feature type="region of interest" description="Disordered" evidence="11">
    <location>
        <begin position="469"/>
        <end position="495"/>
    </location>
</feature>
<evidence type="ECO:0000256" key="10">
    <source>
        <dbReference type="HAMAP-Rule" id="MF_00306"/>
    </source>
</evidence>
<evidence type="ECO:0000256" key="6">
    <source>
        <dbReference type="ARBA" id="ARBA00023134"/>
    </source>
</evidence>
<keyword evidence="10" id="KW-0963">Cytoplasm</keyword>
<dbReference type="GO" id="GO:0008312">
    <property type="term" value="F:7S RNA binding"/>
    <property type="evidence" value="ECO:0007669"/>
    <property type="project" value="InterPro"/>
</dbReference>
<keyword evidence="7 10" id="KW-0733">Signal recognition particle</keyword>
<name>A0A7W9ZG46_NOVIT</name>
<dbReference type="SUPFAM" id="SSF47446">
    <property type="entry name" value="Signal peptide-binding domain"/>
    <property type="match status" value="1"/>
</dbReference>
<keyword evidence="4 10" id="KW-0378">Hydrolase</keyword>
<dbReference type="EMBL" id="JACIIX010000007">
    <property type="protein sequence ID" value="MBB6210790.1"/>
    <property type="molecule type" value="Genomic_DNA"/>
</dbReference>
<dbReference type="Pfam" id="PF00448">
    <property type="entry name" value="SRP54"/>
    <property type="match status" value="1"/>
</dbReference>
<keyword evidence="3 10" id="KW-0547">Nucleotide-binding</keyword>
<dbReference type="InterPro" id="IPR022941">
    <property type="entry name" value="SRP54"/>
</dbReference>
<dbReference type="NCBIfam" id="TIGR00959">
    <property type="entry name" value="ffh"/>
    <property type="match status" value="1"/>
</dbReference>
<comment type="function">
    <text evidence="10">Involved in targeting and insertion of nascent membrane proteins into the cytoplasmic membrane. Binds to the hydrophobic signal sequence of the ribosome-nascent chain (RNC) as it emerges from the ribosomes. The SRP-RNC complex is then targeted to the cytoplasmic membrane where it interacts with the SRP receptor FtsY. Interaction with FtsY leads to the transfer of the RNC complex to the Sec translocase for insertion into the membrane, the hydrolysis of GTP by both Ffh and FtsY, and the dissociation of the SRP-FtsY complex into the individual components.</text>
</comment>
<evidence type="ECO:0000313" key="14">
    <source>
        <dbReference type="Proteomes" id="UP000544872"/>
    </source>
</evidence>
<feature type="binding site" evidence="10">
    <location>
        <begin position="192"/>
        <end position="196"/>
    </location>
    <ligand>
        <name>GTP</name>
        <dbReference type="ChEBI" id="CHEBI:37565"/>
    </ligand>
</feature>
<dbReference type="GO" id="GO:0003924">
    <property type="term" value="F:GTPase activity"/>
    <property type="evidence" value="ECO:0007669"/>
    <property type="project" value="UniProtKB-UniRule"/>
</dbReference>
<dbReference type="InterPro" id="IPR027417">
    <property type="entry name" value="P-loop_NTPase"/>
</dbReference>
<organism evidence="13 14">
    <name type="scientific">Novispirillum itersonii</name>
    <name type="common">Aquaspirillum itersonii</name>
    <dbReference type="NCBI Taxonomy" id="189"/>
    <lineage>
        <taxon>Bacteria</taxon>
        <taxon>Pseudomonadati</taxon>
        <taxon>Pseudomonadota</taxon>
        <taxon>Alphaproteobacteria</taxon>
        <taxon>Rhodospirillales</taxon>
        <taxon>Novispirillaceae</taxon>
        <taxon>Novispirillum</taxon>
    </lineage>
</organism>
<evidence type="ECO:0000313" key="13">
    <source>
        <dbReference type="EMBL" id="MBB6210790.1"/>
    </source>
</evidence>
<comment type="caution">
    <text evidence="13">The sequence shown here is derived from an EMBL/GenBank/DDBJ whole genome shotgun (WGS) entry which is preliminary data.</text>
</comment>
<dbReference type="GO" id="GO:0005886">
    <property type="term" value="C:plasma membrane"/>
    <property type="evidence" value="ECO:0007669"/>
    <property type="project" value="UniProtKB-SubCell"/>
</dbReference>
<dbReference type="InterPro" id="IPR003593">
    <property type="entry name" value="AAA+_ATPase"/>
</dbReference>
<protein>
    <recommendedName>
        <fullName evidence="10">Signal recognition particle protein</fullName>
        <ecNumber evidence="10">3.6.5.4</ecNumber>
    </recommendedName>
    <alternativeName>
        <fullName evidence="10">Fifty-four homolog</fullName>
    </alternativeName>
</protein>
<dbReference type="Gene3D" id="3.40.50.300">
    <property type="entry name" value="P-loop containing nucleotide triphosphate hydrolases"/>
    <property type="match status" value="1"/>
</dbReference>
<evidence type="ECO:0000256" key="11">
    <source>
        <dbReference type="SAM" id="MobiDB-lite"/>
    </source>
</evidence>
<feature type="compositionally biased region" description="Low complexity" evidence="11">
    <location>
        <begin position="471"/>
        <end position="484"/>
    </location>
</feature>
<comment type="subunit">
    <text evidence="10">Part of the signal recognition particle protein translocation system, which is composed of SRP and FtsY. SRP is a ribonucleoprotein composed of Ffh and a 4.5S RNA molecule.</text>
</comment>
<dbReference type="PANTHER" id="PTHR11564:SF5">
    <property type="entry name" value="SIGNAL RECOGNITION PARTICLE SUBUNIT SRP54"/>
    <property type="match status" value="1"/>
</dbReference>